<comment type="pathway">
    <text evidence="10 11">Cell wall biogenesis; peptidoglycan recycling.</text>
</comment>
<dbReference type="InterPro" id="IPR050226">
    <property type="entry name" value="NagZ_Beta-hexosaminidase"/>
</dbReference>
<feature type="site" description="Important for catalytic activity" evidence="11">
    <location>
        <position position="174"/>
    </location>
</feature>
<evidence type="ECO:0000256" key="8">
    <source>
        <dbReference type="ARBA" id="ARBA00023306"/>
    </source>
</evidence>
<dbReference type="PROSITE" id="PS00775">
    <property type="entry name" value="GLYCOSYL_HYDROL_F3"/>
    <property type="match status" value="1"/>
</dbReference>
<keyword evidence="4 11" id="KW-0378">Hydrolase</keyword>
<dbReference type="PANTHER" id="PTHR30480:SF13">
    <property type="entry name" value="BETA-HEXOSAMINIDASE"/>
    <property type="match status" value="1"/>
</dbReference>
<evidence type="ECO:0000256" key="7">
    <source>
        <dbReference type="ARBA" id="ARBA00023295"/>
    </source>
</evidence>
<evidence type="ECO:0000256" key="3">
    <source>
        <dbReference type="ARBA" id="ARBA00022618"/>
    </source>
</evidence>
<evidence type="ECO:0000256" key="5">
    <source>
        <dbReference type="ARBA" id="ARBA00022960"/>
    </source>
</evidence>
<evidence type="ECO:0000313" key="13">
    <source>
        <dbReference type="EMBL" id="KMT64217.1"/>
    </source>
</evidence>
<dbReference type="NCBIfam" id="NF003740">
    <property type="entry name" value="PRK05337.1"/>
    <property type="match status" value="1"/>
</dbReference>
<dbReference type="GO" id="GO:0051301">
    <property type="term" value="P:cell division"/>
    <property type="evidence" value="ECO:0007669"/>
    <property type="project" value="UniProtKB-KW"/>
</dbReference>
<keyword evidence="9 11" id="KW-0961">Cell wall biogenesis/degradation</keyword>
<proteinExistence type="inferred from homology"/>
<dbReference type="EC" id="3.2.1.52" evidence="11"/>
<dbReference type="STRING" id="1513271.XM47_15735"/>
<protein>
    <recommendedName>
        <fullName evidence="11">Beta-hexosaminidase</fullName>
        <ecNumber evidence="11">3.2.1.52</ecNumber>
    </recommendedName>
    <alternativeName>
        <fullName evidence="11">Beta-N-acetylhexosaminidase</fullName>
    </alternativeName>
    <alternativeName>
        <fullName evidence="11">N-acetyl-beta-glucosaminidase</fullName>
    </alternativeName>
</protein>
<feature type="active site" description="Nucleophile" evidence="11">
    <location>
        <position position="248"/>
    </location>
</feature>
<sequence>MKPLILDVKSFELDPEEKEILQHPFVGGIILFSRNFHDVAQLDALVKSIRKQAPNLLISVDHEGGRVQRFRDGFSKIPAMASLSKVGQLGLDVKSTCQEMGWLMAAELLALNIDISFAPVLDLNRISDVIGSRSFSSEPQEVVELSQYFINGMKQAGMRTTGKHFPGHGSVKADSHVSAAIDERSSDEIFELDMSVFKQLIQNHQLDAIMPAHVIYPSIDEKPAGFSNIWLQDILRNKLQFNGTIFSDDLSMEAASVAGGYTDKAQAALEAGCDMILACNNIKGAIEIIDANQSLSQFIQSENYLSSSNHPQISLAALQASARWKAATKIALQCSEIEIFN</sequence>
<keyword evidence="7 11" id="KW-0326">Glycosidase</keyword>
<evidence type="ECO:0000256" key="4">
    <source>
        <dbReference type="ARBA" id="ARBA00022801"/>
    </source>
</evidence>
<evidence type="ECO:0000256" key="6">
    <source>
        <dbReference type="ARBA" id="ARBA00022984"/>
    </source>
</evidence>
<dbReference type="HAMAP" id="MF_00364">
    <property type="entry name" value="NagZ"/>
    <property type="match status" value="1"/>
</dbReference>
<dbReference type="GO" id="GO:0009254">
    <property type="term" value="P:peptidoglycan turnover"/>
    <property type="evidence" value="ECO:0007669"/>
    <property type="project" value="UniProtKB-UniRule"/>
</dbReference>
<feature type="binding site" evidence="11">
    <location>
        <position position="69"/>
    </location>
    <ligand>
        <name>substrate</name>
    </ligand>
</feature>
<dbReference type="SUPFAM" id="SSF51445">
    <property type="entry name" value="(Trans)glycosidases"/>
    <property type="match status" value="1"/>
</dbReference>
<organism evidence="13 14">
    <name type="scientific">Catenovulum maritimum</name>
    <dbReference type="NCBI Taxonomy" id="1513271"/>
    <lineage>
        <taxon>Bacteria</taxon>
        <taxon>Pseudomonadati</taxon>
        <taxon>Pseudomonadota</taxon>
        <taxon>Gammaproteobacteria</taxon>
        <taxon>Alteromonadales</taxon>
        <taxon>Alteromonadaceae</taxon>
        <taxon>Catenovulum</taxon>
    </lineage>
</organism>
<feature type="domain" description="Glycoside hydrolase family 3 N-terminal" evidence="12">
    <location>
        <begin position="11"/>
        <end position="291"/>
    </location>
</feature>
<dbReference type="InterPro" id="IPR036962">
    <property type="entry name" value="Glyco_hydro_3_N_sf"/>
</dbReference>
<dbReference type="EMBL" id="LAZL01000029">
    <property type="protein sequence ID" value="KMT64217.1"/>
    <property type="molecule type" value="Genomic_DNA"/>
</dbReference>
<dbReference type="GO" id="GO:0008360">
    <property type="term" value="P:regulation of cell shape"/>
    <property type="evidence" value="ECO:0007669"/>
    <property type="project" value="UniProtKB-KW"/>
</dbReference>
<dbReference type="OrthoDB" id="9786661at2"/>
<dbReference type="Proteomes" id="UP000037600">
    <property type="component" value="Unassembled WGS sequence"/>
</dbReference>
<dbReference type="PATRIC" id="fig|1513271.3.peg.3242"/>
<comment type="subcellular location">
    <subcellularLocation>
        <location evidence="11">Cytoplasm</location>
    </subcellularLocation>
</comment>
<dbReference type="GO" id="GO:0009252">
    <property type="term" value="P:peptidoglycan biosynthetic process"/>
    <property type="evidence" value="ECO:0007669"/>
    <property type="project" value="UniProtKB-KW"/>
</dbReference>
<dbReference type="Pfam" id="PF00933">
    <property type="entry name" value="Glyco_hydro_3"/>
    <property type="match status" value="1"/>
</dbReference>
<dbReference type="GO" id="GO:0071555">
    <property type="term" value="P:cell wall organization"/>
    <property type="evidence" value="ECO:0007669"/>
    <property type="project" value="UniProtKB-KW"/>
</dbReference>
<keyword evidence="3 11" id="KW-0132">Cell division</keyword>
<dbReference type="GO" id="GO:0005737">
    <property type="term" value="C:cytoplasm"/>
    <property type="evidence" value="ECO:0007669"/>
    <property type="project" value="UniProtKB-SubCell"/>
</dbReference>
<reference evidence="13 14" key="1">
    <citation type="submission" date="2015-04" db="EMBL/GenBank/DDBJ databases">
        <title>Draft Genome Sequence of the Novel Agar-Digesting Marine Bacterium Q1.</title>
        <authorList>
            <person name="Li Y."/>
            <person name="Li D."/>
            <person name="Chen G."/>
            <person name="Du Z."/>
        </authorList>
    </citation>
    <scope>NUCLEOTIDE SEQUENCE [LARGE SCALE GENOMIC DNA]</scope>
    <source>
        <strain evidence="13 14">Q1</strain>
    </source>
</reference>
<feature type="binding site" evidence="11">
    <location>
        <position position="61"/>
    </location>
    <ligand>
        <name>substrate</name>
    </ligand>
</feature>
<evidence type="ECO:0000256" key="1">
    <source>
        <dbReference type="ARBA" id="ARBA00001231"/>
    </source>
</evidence>
<evidence type="ECO:0000256" key="2">
    <source>
        <dbReference type="ARBA" id="ARBA00022490"/>
    </source>
</evidence>
<dbReference type="FunFam" id="3.20.20.300:FF:000001">
    <property type="entry name" value="Beta-hexosaminidase"/>
    <property type="match status" value="1"/>
</dbReference>
<comment type="function">
    <text evidence="11">Plays a role in peptidoglycan recycling by cleaving the terminal beta-1,4-linked N-acetylglucosamine (GlcNAc) from peptide-linked peptidoglycan fragments, giving rise to free GlcNAc, anhydro-N-acetylmuramic acid and anhydro-N-acetylmuramic acid-linked peptides.</text>
</comment>
<dbReference type="InterPro" id="IPR001764">
    <property type="entry name" value="Glyco_hydro_3_N"/>
</dbReference>
<accession>A0A0J8GN14</accession>
<keyword evidence="5 11" id="KW-0133">Cell shape</keyword>
<name>A0A0J8GN14_9ALTE</name>
<dbReference type="InterPro" id="IPR019800">
    <property type="entry name" value="Glyco_hydro_3_AS"/>
</dbReference>
<keyword evidence="2 11" id="KW-0963">Cytoplasm</keyword>
<feature type="binding site" evidence="11">
    <location>
        <begin position="163"/>
        <end position="164"/>
    </location>
    <ligand>
        <name>substrate</name>
    </ligand>
</feature>
<evidence type="ECO:0000256" key="11">
    <source>
        <dbReference type="HAMAP-Rule" id="MF_00364"/>
    </source>
</evidence>
<evidence type="ECO:0000256" key="9">
    <source>
        <dbReference type="ARBA" id="ARBA00023316"/>
    </source>
</evidence>
<keyword evidence="14" id="KW-1185">Reference proteome</keyword>
<comment type="similarity">
    <text evidence="11">Belongs to the glycosyl hydrolase 3 family. NagZ subfamily.</text>
</comment>
<keyword evidence="6 11" id="KW-0573">Peptidoglycan synthesis</keyword>
<gene>
    <name evidence="11" type="primary">nagZ</name>
    <name evidence="13" type="ORF">XM47_15735</name>
</gene>
<dbReference type="GO" id="GO:0004563">
    <property type="term" value="F:beta-N-acetylhexosaminidase activity"/>
    <property type="evidence" value="ECO:0007669"/>
    <property type="project" value="UniProtKB-UniRule"/>
</dbReference>
<dbReference type="InterPro" id="IPR017853">
    <property type="entry name" value="GH"/>
</dbReference>
<evidence type="ECO:0000256" key="10">
    <source>
        <dbReference type="ARBA" id="ARBA00037880"/>
    </source>
</evidence>
<dbReference type="AlphaFoldDB" id="A0A0J8GN14"/>
<dbReference type="GO" id="GO:0005975">
    <property type="term" value="P:carbohydrate metabolic process"/>
    <property type="evidence" value="ECO:0007669"/>
    <property type="project" value="InterPro"/>
</dbReference>
<feature type="active site" description="Proton donor/acceptor" evidence="11">
    <location>
        <position position="176"/>
    </location>
</feature>
<keyword evidence="8 11" id="KW-0131">Cell cycle</keyword>
<dbReference type="InterPro" id="IPR022956">
    <property type="entry name" value="Beta_hexosaminidase_bac"/>
</dbReference>
<comment type="catalytic activity">
    <reaction evidence="1 11">
        <text>Hydrolysis of terminal non-reducing N-acetyl-D-hexosamine residues in N-acetyl-beta-D-hexosaminides.</text>
        <dbReference type="EC" id="3.2.1.52"/>
    </reaction>
</comment>
<dbReference type="Gene3D" id="3.20.20.300">
    <property type="entry name" value="Glycoside hydrolase, family 3, N-terminal domain"/>
    <property type="match status" value="1"/>
</dbReference>
<feature type="binding site" evidence="11">
    <location>
        <position position="133"/>
    </location>
    <ligand>
        <name>substrate</name>
    </ligand>
</feature>
<dbReference type="UniPathway" id="UPA00544"/>
<dbReference type="RefSeq" id="WP_048694627.1">
    <property type="nucleotide sequence ID" value="NZ_KQ130501.1"/>
</dbReference>
<evidence type="ECO:0000259" key="12">
    <source>
        <dbReference type="Pfam" id="PF00933"/>
    </source>
</evidence>
<dbReference type="PANTHER" id="PTHR30480">
    <property type="entry name" value="BETA-HEXOSAMINIDASE-RELATED"/>
    <property type="match status" value="1"/>
</dbReference>
<comment type="caution">
    <text evidence="13">The sequence shown here is derived from an EMBL/GenBank/DDBJ whole genome shotgun (WGS) entry which is preliminary data.</text>
</comment>
<evidence type="ECO:0000313" key="14">
    <source>
        <dbReference type="Proteomes" id="UP000037600"/>
    </source>
</evidence>